<dbReference type="MGI" id="MGI:3645688">
    <property type="gene designation" value="Gm5111"/>
</dbReference>
<sequence length="43" mass="4692">MQDLDLAVSVSFRRSQTSLLTLDLLQLFGASVENFLSSVSTDS</sequence>
<dbReference type="DNASU" id="330305"/>
<dbReference type="AGR" id="MGI:3645688"/>
<name>Q3SXC8_MOUSE</name>
<evidence type="ECO:0000313" key="2">
    <source>
        <dbReference type="MGI" id="MGI:3645688"/>
    </source>
</evidence>
<dbReference type="OrthoDB" id="10479409at2759"/>
<accession>Q3SXC8</accession>
<protein>
    <submittedName>
        <fullName evidence="1">EG330305 protein</fullName>
    </submittedName>
</protein>
<dbReference type="KEGG" id="mmu:330305"/>
<reference evidence="1" key="1">
    <citation type="journal article" date="2004" name="Genome Res.">
        <title>The status, quality, and expansion of the NIH full-length cDNA project: the Mammalian Gene Collection (MGC).</title>
        <authorList>
            <consortium name="The MGC Project Team"/>
            <person name="Gerhard D.S."/>
            <person name="Wagner L."/>
            <person name="Feingold E.A."/>
            <person name="Shenmen C.M."/>
            <person name="Grouse L.H."/>
            <person name="Schuler G."/>
            <person name="Klein S.L."/>
            <person name="Old S."/>
            <person name="Rasooly R."/>
            <person name="Good P."/>
            <person name="Guyer M."/>
            <person name="Peck A.M."/>
            <person name="Derge J.G."/>
            <person name="Lipman D."/>
            <person name="Collins F.S."/>
            <person name="Jang W."/>
            <person name="Sherry S."/>
            <person name="Feolo M."/>
            <person name="Misquitta L."/>
            <person name="Lee E."/>
            <person name="Rotmistrovsky K."/>
            <person name="Greenhut S.F."/>
            <person name="Schaefer C.F."/>
            <person name="Buetow K."/>
            <person name="Bonner T.I."/>
            <person name="Haussler D."/>
            <person name="Kent J."/>
            <person name="Kiekhaus M."/>
            <person name="Furey T."/>
            <person name="Brent M."/>
            <person name="Prange C."/>
            <person name="Schreiber K."/>
            <person name="Shapiro N."/>
            <person name="Bhat N.K."/>
            <person name="Hopkins R.F."/>
            <person name="Hsie F."/>
            <person name="Driscoll T."/>
            <person name="Soares M.B."/>
            <person name="Casavant T.L."/>
            <person name="Scheetz T.E."/>
            <person name="Brown-stein M.J."/>
            <person name="Usdin T.B."/>
            <person name="Toshiyuki S."/>
            <person name="Carninci P."/>
            <person name="Piao Y."/>
            <person name="Dudekula D.B."/>
            <person name="Ko M.S."/>
            <person name="Kawakami K."/>
            <person name="Suzuki Y."/>
            <person name="Sugano S."/>
            <person name="Gruber C.E."/>
            <person name="Smith M.R."/>
            <person name="Simmons B."/>
            <person name="Moore T."/>
            <person name="Waterman R."/>
            <person name="Johnson S.L."/>
            <person name="Ruan Y."/>
            <person name="Wei C.L."/>
            <person name="Mathavan S."/>
            <person name="Gunaratne P.H."/>
            <person name="Wu J."/>
            <person name="Garcia A.M."/>
            <person name="Hulyk S.W."/>
            <person name="Fuh E."/>
            <person name="Yuan Y."/>
            <person name="Sneed A."/>
            <person name="Kowis C."/>
            <person name="Hodgson A."/>
            <person name="Muzny D.M."/>
            <person name="McPherson J."/>
            <person name="Gibbs R.A."/>
            <person name="Fahey J."/>
            <person name="Helton E."/>
            <person name="Ketteman M."/>
            <person name="Madan A."/>
            <person name="Rodrigues S."/>
            <person name="Sanchez A."/>
            <person name="Whiting M."/>
            <person name="Madari A."/>
            <person name="Young A.C."/>
            <person name="Wetherby K.D."/>
            <person name="Granite S.J."/>
            <person name="Kwong P.N."/>
            <person name="Brinkley C.P."/>
            <person name="Pearson R.L."/>
            <person name="Bouffard G.G."/>
            <person name="Blakesly R.W."/>
            <person name="Green E.D."/>
            <person name="Dickson M.C."/>
            <person name="Rodriguez A.C."/>
            <person name="Grimwood J."/>
            <person name="Schmutz J."/>
            <person name="Myers R.M."/>
            <person name="Butterfield Y.S."/>
            <person name="Griffith M."/>
            <person name="Griffith O.L."/>
            <person name="Krzywinski M.I."/>
            <person name="Liao N."/>
            <person name="Morin R."/>
            <person name="Morrin R."/>
            <person name="Palmquist D."/>
            <person name="Petrescu A.S."/>
            <person name="Skalska U."/>
            <person name="Smailus D.E."/>
            <person name="Stott J.M."/>
            <person name="Schnerch A."/>
            <person name="Schein J.E."/>
            <person name="Jones S.J."/>
            <person name="Holt R.A."/>
            <person name="Baross A."/>
            <person name="Marra M.A."/>
            <person name="Clifton S."/>
            <person name="Makowski K.A."/>
            <person name="Bosak S."/>
            <person name="Malek J."/>
        </authorList>
    </citation>
    <scope>NUCLEOTIDE SEQUENCE [LARGE SCALE MRNA]</scope>
    <source>
        <tissue evidence="1">PCR rescued clones</tissue>
    </source>
</reference>
<dbReference type="BioGRID-ORCS" id="330305">
    <property type="hits" value="1 hit in 69 CRISPR screens"/>
</dbReference>
<dbReference type="RefSeq" id="NP_899132.1">
    <property type="nucleotide sequence ID" value="NM_183309.3"/>
</dbReference>
<dbReference type="AlphaFoldDB" id="Q3SXC8"/>
<proteinExistence type="evidence at transcript level"/>
<evidence type="ECO:0000313" key="1">
    <source>
        <dbReference type="EMBL" id="AAI04367.1"/>
    </source>
</evidence>
<dbReference type="GeneID" id="330305"/>
<dbReference type="EMBL" id="BC104366">
    <property type="protein sequence ID" value="AAI04367.1"/>
    <property type="molecule type" value="mRNA"/>
</dbReference>
<gene>
    <name evidence="2" type="primary">Gm5111</name>
    <name evidence="1" type="synonym">EG330305</name>
</gene>
<organism evidence="1">
    <name type="scientific">Mus musculus</name>
    <name type="common">Mouse</name>
    <dbReference type="NCBI Taxonomy" id="10090"/>
    <lineage>
        <taxon>Eukaryota</taxon>
        <taxon>Metazoa</taxon>
        <taxon>Chordata</taxon>
        <taxon>Craniata</taxon>
        <taxon>Vertebrata</taxon>
        <taxon>Euteleostomi</taxon>
        <taxon>Mammalia</taxon>
        <taxon>Eutheria</taxon>
        <taxon>Euarchontoglires</taxon>
        <taxon>Glires</taxon>
        <taxon>Rodentia</taxon>
        <taxon>Myomorpha</taxon>
        <taxon>Muroidea</taxon>
        <taxon>Muridae</taxon>
        <taxon>Murinae</taxon>
        <taxon>Mus</taxon>
        <taxon>Mus</taxon>
    </lineage>
</organism>